<evidence type="ECO:0000313" key="7">
    <source>
        <dbReference type="Proteomes" id="UP000199213"/>
    </source>
</evidence>
<reference evidence="7" key="1">
    <citation type="submission" date="2016-10" db="EMBL/GenBank/DDBJ databases">
        <authorList>
            <person name="Varghese N."/>
            <person name="Submissions S."/>
        </authorList>
    </citation>
    <scope>NUCLEOTIDE SEQUENCE [LARGE SCALE GENOMIC DNA]</scope>
    <source>
        <strain evidence="7">DSM 45460</strain>
    </source>
</reference>
<dbReference type="InterPro" id="IPR027417">
    <property type="entry name" value="P-loop_NTPase"/>
</dbReference>
<dbReference type="Proteomes" id="UP000199213">
    <property type="component" value="Unassembled WGS sequence"/>
</dbReference>
<evidence type="ECO:0000256" key="2">
    <source>
        <dbReference type="ARBA" id="ARBA00011322"/>
    </source>
</evidence>
<dbReference type="PANTHER" id="PTHR32114">
    <property type="entry name" value="ABC TRANSPORTER ABCH.3"/>
    <property type="match status" value="1"/>
</dbReference>
<protein>
    <recommendedName>
        <fullName evidence="3">Nuclease SbcCD subunit C</fullName>
    </recommendedName>
</protein>
<feature type="domain" description="Rad50/SbcC-type AAA" evidence="5">
    <location>
        <begin position="76"/>
        <end position="143"/>
    </location>
</feature>
<dbReference type="OrthoDB" id="5089113at2"/>
<comment type="similarity">
    <text evidence="1">Belongs to the SMC family. SbcC subfamily.</text>
</comment>
<dbReference type="InterPro" id="IPR038729">
    <property type="entry name" value="Rad50/SbcC_AAA"/>
</dbReference>
<evidence type="ECO:0000256" key="3">
    <source>
        <dbReference type="ARBA" id="ARBA00013368"/>
    </source>
</evidence>
<dbReference type="Gene3D" id="3.40.50.300">
    <property type="entry name" value="P-loop containing nucleotide triphosphate hydrolases"/>
    <property type="match status" value="2"/>
</dbReference>
<proteinExistence type="inferred from homology"/>
<keyword evidence="7" id="KW-1185">Reference proteome</keyword>
<evidence type="ECO:0000256" key="1">
    <source>
        <dbReference type="ARBA" id="ARBA00006930"/>
    </source>
</evidence>
<gene>
    <name evidence="6" type="ORF">SAMN04487820_105201</name>
</gene>
<feature type="region of interest" description="Disordered" evidence="4">
    <location>
        <begin position="1"/>
        <end position="22"/>
    </location>
</feature>
<sequence>MMDSDRNTELTNTVLDRAEQDPTLNDQAKMLVLAALDSDEALAEAAGNAETPPRPPSERIPSGSPSEPVGAFLEAIEVSGFRGIGATTTLDLTPTPGLTVVAGRNGCGKSSFTEALELALIGDSYRWKKNSTMWQEHWRNVHDGTRPAIRVRLAEEGVGTTTVGVDWANDAALTNRAEWAQRTGKRQESVATLGWKEPLALYRPILSYDELGGLLEAGPSELHDALAKLLGLEQLADATRRLRALVTRLEEPEKTAKAMRSTLKAELDNSTDERAAHVLEALRRRSPDLDLIQSYATDVRQPDAQLSQLRTLSNVDFPSEQAVNDAVTALRTALDDAGTALDDSLLGVDHRTALLRQALHFHHQHGDRACPVCGVGTLDAEWSTRVTAQLAEDDQRQAAAQQARANMRDRAAALRRLVTTTPPLVEPDGVELAAFDRARAAIDRWTNMPETDAALADHVTRTYPELAEAMSELTAEARDLITEREDAWAPLAARIIEWVRRAREARAQSEALTDGKNASTWLKDNTHLLRNERLQPLAIEARTIWSELRQESNVDLESISLTGNGNRRRVALNAEVDGENAGALGVMSQGELHALALALFLPRATMPESPFRFIVLDDPIQAMDPAKVDGFVQVLARLAQDRQVVVLSHDDRLPESARRTGVDARILHVTRGSGSTVDITESHHPAQRHVADARTIAHDEQLDNDVKADVLPGLCRMAVEAAARDIFLARRFSRGADRATTEDEWNRTHKTRQCVALALYDAREADLTSWQYSKSWRNRTLTICGAGTHEGLRKDPKLAVQDLSDTVNDLLRES</sequence>
<dbReference type="PANTHER" id="PTHR32114:SF2">
    <property type="entry name" value="ABC TRANSPORTER ABCH.3"/>
    <property type="match status" value="1"/>
</dbReference>
<evidence type="ECO:0000259" key="5">
    <source>
        <dbReference type="Pfam" id="PF13476"/>
    </source>
</evidence>
<dbReference type="SUPFAM" id="SSF52540">
    <property type="entry name" value="P-loop containing nucleoside triphosphate hydrolases"/>
    <property type="match status" value="1"/>
</dbReference>
<name>A0A1G8ZZB2_ACTMZ</name>
<dbReference type="GO" id="GO:0016887">
    <property type="term" value="F:ATP hydrolysis activity"/>
    <property type="evidence" value="ECO:0007669"/>
    <property type="project" value="InterPro"/>
</dbReference>
<evidence type="ECO:0000256" key="4">
    <source>
        <dbReference type="SAM" id="MobiDB-lite"/>
    </source>
</evidence>
<dbReference type="RefSeq" id="WP_092627768.1">
    <property type="nucleotide sequence ID" value="NZ_FNFM01000005.1"/>
</dbReference>
<organism evidence="6 7">
    <name type="scientific">Actinopolyspora mzabensis</name>
    <dbReference type="NCBI Taxonomy" id="995066"/>
    <lineage>
        <taxon>Bacteria</taxon>
        <taxon>Bacillati</taxon>
        <taxon>Actinomycetota</taxon>
        <taxon>Actinomycetes</taxon>
        <taxon>Actinopolysporales</taxon>
        <taxon>Actinopolysporaceae</taxon>
        <taxon>Actinopolyspora</taxon>
    </lineage>
</organism>
<accession>A0A1G8ZZB2</accession>
<dbReference type="GO" id="GO:0006302">
    <property type="term" value="P:double-strand break repair"/>
    <property type="evidence" value="ECO:0007669"/>
    <property type="project" value="InterPro"/>
</dbReference>
<evidence type="ECO:0000313" key="6">
    <source>
        <dbReference type="EMBL" id="SDK19954.1"/>
    </source>
</evidence>
<comment type="subunit">
    <text evidence="2">Heterodimer of SbcC and SbcD.</text>
</comment>
<dbReference type="AlphaFoldDB" id="A0A1G8ZZB2"/>
<dbReference type="Pfam" id="PF13476">
    <property type="entry name" value="AAA_23"/>
    <property type="match status" value="1"/>
</dbReference>
<dbReference type="EMBL" id="FNFM01000005">
    <property type="protein sequence ID" value="SDK19954.1"/>
    <property type="molecule type" value="Genomic_DNA"/>
</dbReference>
<feature type="region of interest" description="Disordered" evidence="4">
    <location>
        <begin position="42"/>
        <end position="68"/>
    </location>
</feature>